<dbReference type="GO" id="GO:0043856">
    <property type="term" value="F:anti-sigma factor antagonist activity"/>
    <property type="evidence" value="ECO:0007669"/>
    <property type="project" value="TreeGrafter"/>
</dbReference>
<dbReference type="Proteomes" id="UP001221302">
    <property type="component" value="Unassembled WGS sequence"/>
</dbReference>
<dbReference type="Gene3D" id="3.30.750.24">
    <property type="entry name" value="STAS domain"/>
    <property type="match status" value="1"/>
</dbReference>
<evidence type="ECO:0000259" key="1">
    <source>
        <dbReference type="PROSITE" id="PS50801"/>
    </source>
</evidence>
<dbReference type="CDD" id="cd07043">
    <property type="entry name" value="STAS_anti-anti-sigma_factors"/>
    <property type="match status" value="1"/>
</dbReference>
<dbReference type="RefSeq" id="WP_321535778.1">
    <property type="nucleotide sequence ID" value="NZ_JARGDL010000009.1"/>
</dbReference>
<sequence length="121" mass="13821">MEFKSEKIGDIIIVHVYLTRATLAKAVSFKDFVTELIKQGNVKFIIDLSICEYIDSTFLGAMVSLLKKVNTMNGDLRLVYAKETPDLVFVLTRMDKVFKIFQTLQEAIDSFAPPKPKLTWK</sequence>
<dbReference type="SUPFAM" id="SSF52091">
    <property type="entry name" value="SpoIIaa-like"/>
    <property type="match status" value="1"/>
</dbReference>
<dbReference type="Pfam" id="PF01740">
    <property type="entry name" value="STAS"/>
    <property type="match status" value="1"/>
</dbReference>
<dbReference type="PANTHER" id="PTHR33495:SF2">
    <property type="entry name" value="ANTI-SIGMA FACTOR ANTAGONIST TM_1081-RELATED"/>
    <property type="match status" value="1"/>
</dbReference>
<feature type="domain" description="STAS" evidence="1">
    <location>
        <begin position="23"/>
        <end position="111"/>
    </location>
</feature>
<reference evidence="2" key="1">
    <citation type="submission" date="2023-03" db="EMBL/GenBank/DDBJ databases">
        <title>Stygiobacter electus gen. nov., sp. nov., facultatively anaerobic thermotolerant bacterium of the class Ignavibacteria from a well of Yessentuki mineral water deposit.</title>
        <authorList>
            <person name="Podosokorskaya O.A."/>
            <person name="Elcheninov A.G."/>
            <person name="Petrova N.F."/>
            <person name="Zavarzina D.G."/>
            <person name="Kublanov I.V."/>
            <person name="Merkel A.Y."/>
        </authorList>
    </citation>
    <scope>NUCLEOTIDE SEQUENCE</scope>
    <source>
        <strain evidence="2">09-Me</strain>
    </source>
</reference>
<gene>
    <name evidence="2" type="ORF">P0M35_07595</name>
</gene>
<accession>A0AAE3P345</accession>
<dbReference type="PROSITE" id="PS50801">
    <property type="entry name" value="STAS"/>
    <property type="match status" value="1"/>
</dbReference>
<protein>
    <submittedName>
        <fullName evidence="2">STAS domain-containing protein</fullName>
    </submittedName>
</protein>
<dbReference type="InterPro" id="IPR036513">
    <property type="entry name" value="STAS_dom_sf"/>
</dbReference>
<proteinExistence type="predicted"/>
<organism evidence="2 3">
    <name type="scientific">Stygiobacter electus</name>
    <dbReference type="NCBI Taxonomy" id="3032292"/>
    <lineage>
        <taxon>Bacteria</taxon>
        <taxon>Pseudomonadati</taxon>
        <taxon>Ignavibacteriota</taxon>
        <taxon>Ignavibacteria</taxon>
        <taxon>Ignavibacteriales</taxon>
        <taxon>Melioribacteraceae</taxon>
        <taxon>Stygiobacter</taxon>
    </lineage>
</organism>
<keyword evidence="3" id="KW-1185">Reference proteome</keyword>
<evidence type="ECO:0000313" key="3">
    <source>
        <dbReference type="Proteomes" id="UP001221302"/>
    </source>
</evidence>
<dbReference type="EMBL" id="JARGDL010000009">
    <property type="protein sequence ID" value="MDF1612010.1"/>
    <property type="molecule type" value="Genomic_DNA"/>
</dbReference>
<comment type="caution">
    <text evidence="2">The sequence shown here is derived from an EMBL/GenBank/DDBJ whole genome shotgun (WGS) entry which is preliminary data.</text>
</comment>
<dbReference type="InterPro" id="IPR002645">
    <property type="entry name" value="STAS_dom"/>
</dbReference>
<evidence type="ECO:0000313" key="2">
    <source>
        <dbReference type="EMBL" id="MDF1612010.1"/>
    </source>
</evidence>
<dbReference type="AlphaFoldDB" id="A0AAE3P345"/>
<name>A0AAE3P345_9BACT</name>
<dbReference type="PANTHER" id="PTHR33495">
    <property type="entry name" value="ANTI-SIGMA FACTOR ANTAGONIST TM_1081-RELATED-RELATED"/>
    <property type="match status" value="1"/>
</dbReference>